<dbReference type="InParanoid" id="A0A409YV71"/>
<comment type="caution">
    <text evidence="1">The sequence shown here is derived from an EMBL/GenBank/DDBJ whole genome shotgun (WGS) entry which is preliminary data.</text>
</comment>
<keyword evidence="2" id="KW-1185">Reference proteome</keyword>
<evidence type="ECO:0000313" key="2">
    <source>
        <dbReference type="Proteomes" id="UP000284706"/>
    </source>
</evidence>
<proteinExistence type="predicted"/>
<dbReference type="OrthoDB" id="3029831at2759"/>
<organism evidence="1 2">
    <name type="scientific">Gymnopilus dilepis</name>
    <dbReference type="NCBI Taxonomy" id="231916"/>
    <lineage>
        <taxon>Eukaryota</taxon>
        <taxon>Fungi</taxon>
        <taxon>Dikarya</taxon>
        <taxon>Basidiomycota</taxon>
        <taxon>Agaricomycotina</taxon>
        <taxon>Agaricomycetes</taxon>
        <taxon>Agaricomycetidae</taxon>
        <taxon>Agaricales</taxon>
        <taxon>Agaricineae</taxon>
        <taxon>Hymenogastraceae</taxon>
        <taxon>Gymnopilus</taxon>
    </lineage>
</organism>
<name>A0A409YV71_9AGAR</name>
<evidence type="ECO:0000313" key="1">
    <source>
        <dbReference type="EMBL" id="PPR06873.1"/>
    </source>
</evidence>
<reference evidence="1 2" key="1">
    <citation type="journal article" date="2018" name="Evol. Lett.">
        <title>Horizontal gene cluster transfer increased hallucinogenic mushroom diversity.</title>
        <authorList>
            <person name="Reynolds H.T."/>
            <person name="Vijayakumar V."/>
            <person name="Gluck-Thaler E."/>
            <person name="Korotkin H.B."/>
            <person name="Matheny P.B."/>
            <person name="Slot J.C."/>
        </authorList>
    </citation>
    <scope>NUCLEOTIDE SEQUENCE [LARGE SCALE GENOMIC DNA]</scope>
    <source>
        <strain evidence="1 2">SRW20</strain>
    </source>
</reference>
<sequence>MLGHKYKLGEQVNLTSKAADQLMDSFGTMSGLNSPWTITAQTFSTISPSYTIRNIKGVQYEGIKEESLEPSVKLPLIHKMNARASN</sequence>
<dbReference type="EMBL" id="NHYE01000232">
    <property type="protein sequence ID" value="PPR06873.1"/>
    <property type="molecule type" value="Genomic_DNA"/>
</dbReference>
<dbReference type="Proteomes" id="UP000284706">
    <property type="component" value="Unassembled WGS sequence"/>
</dbReference>
<protein>
    <submittedName>
        <fullName evidence="1">Uncharacterized protein</fullName>
    </submittedName>
</protein>
<accession>A0A409YV71</accession>
<dbReference type="AlphaFoldDB" id="A0A409YV71"/>
<gene>
    <name evidence="1" type="ORF">CVT26_003997</name>
</gene>